<dbReference type="Proteomes" id="UP000198367">
    <property type="component" value="Chromosome"/>
</dbReference>
<dbReference type="InterPro" id="IPR001633">
    <property type="entry name" value="EAL_dom"/>
</dbReference>
<dbReference type="PROSITE" id="PS50883">
    <property type="entry name" value="EAL"/>
    <property type="match status" value="1"/>
</dbReference>
<proteinExistence type="predicted"/>
<dbReference type="Gene3D" id="3.20.20.450">
    <property type="entry name" value="EAL domain"/>
    <property type="match status" value="1"/>
</dbReference>
<evidence type="ECO:0000256" key="3">
    <source>
        <dbReference type="ARBA" id="ARBA00022475"/>
    </source>
</evidence>
<protein>
    <recommendedName>
        <fullName evidence="2">cyclic-guanylate-specific phosphodiesterase</fullName>
        <ecNumber evidence="2">3.1.4.52</ecNumber>
    </recommendedName>
</protein>
<evidence type="ECO:0000259" key="11">
    <source>
        <dbReference type="PROSITE" id="PS50883"/>
    </source>
</evidence>
<evidence type="ECO:0000313" key="13">
    <source>
        <dbReference type="Proteomes" id="UP000198367"/>
    </source>
</evidence>
<keyword evidence="4" id="KW-0973">c-di-GMP</keyword>
<feature type="transmembrane region" description="Helical" evidence="10">
    <location>
        <begin position="26"/>
        <end position="48"/>
    </location>
</feature>
<dbReference type="SMART" id="SM00052">
    <property type="entry name" value="EAL"/>
    <property type="match status" value="1"/>
</dbReference>
<dbReference type="KEGG" id="sbj:CF168_16880"/>
<gene>
    <name evidence="12" type="ORF">CF168_16880</name>
</gene>
<keyword evidence="6" id="KW-0378">Hydrolase</keyword>
<reference evidence="12 13" key="1">
    <citation type="submission" date="2017-07" db="EMBL/GenBank/DDBJ databases">
        <title>Phenotypical and genomic characterization of a clinical isolate of Shewanella bicestrii sp. nov. producing an extended-spectrum beta-lactamase and a new oxacillinase variant.</title>
        <authorList>
            <person name="Jousset A.B."/>
            <person name="Bonnin R.A."/>
            <person name="Girlich D."/>
            <person name="Dabos L."/>
            <person name="Potron A."/>
            <person name="Dortet L."/>
            <person name="Glaser P."/>
            <person name="Naas T."/>
        </authorList>
    </citation>
    <scope>NUCLEOTIDE SEQUENCE [LARGE SCALE GENOMIC DNA]</scope>
    <source>
        <strain evidence="12 13">JAB-1</strain>
    </source>
</reference>
<evidence type="ECO:0000313" key="12">
    <source>
        <dbReference type="EMBL" id="ASK70391.1"/>
    </source>
</evidence>
<dbReference type="GO" id="GO:0005886">
    <property type="term" value="C:plasma membrane"/>
    <property type="evidence" value="ECO:0007669"/>
    <property type="project" value="UniProtKB-SubCell"/>
</dbReference>
<evidence type="ECO:0000256" key="7">
    <source>
        <dbReference type="ARBA" id="ARBA00022989"/>
    </source>
</evidence>
<evidence type="ECO:0000256" key="8">
    <source>
        <dbReference type="ARBA" id="ARBA00023136"/>
    </source>
</evidence>
<evidence type="ECO:0000256" key="6">
    <source>
        <dbReference type="ARBA" id="ARBA00022801"/>
    </source>
</evidence>
<keyword evidence="7 10" id="KW-1133">Transmembrane helix</keyword>
<dbReference type="PANTHER" id="PTHR33121">
    <property type="entry name" value="CYCLIC DI-GMP PHOSPHODIESTERASE PDEF"/>
    <property type="match status" value="1"/>
</dbReference>
<dbReference type="SUPFAM" id="SSF141868">
    <property type="entry name" value="EAL domain-like"/>
    <property type="match status" value="1"/>
</dbReference>
<keyword evidence="8 10" id="KW-0472">Membrane</keyword>
<evidence type="ECO:0000256" key="5">
    <source>
        <dbReference type="ARBA" id="ARBA00022692"/>
    </source>
</evidence>
<organism evidence="12 13">
    <name type="scientific">Shewanella bicestrii</name>
    <dbReference type="NCBI Taxonomy" id="2018305"/>
    <lineage>
        <taxon>Bacteria</taxon>
        <taxon>Pseudomonadati</taxon>
        <taxon>Pseudomonadota</taxon>
        <taxon>Gammaproteobacteria</taxon>
        <taxon>Alteromonadales</taxon>
        <taxon>Shewanellaceae</taxon>
        <taxon>Shewanella</taxon>
    </lineage>
</organism>
<comment type="catalytic activity">
    <reaction evidence="9">
        <text>3',3'-c-di-GMP + H2O = 5'-phosphoguanylyl(3'-&gt;5')guanosine + H(+)</text>
        <dbReference type="Rhea" id="RHEA:24902"/>
        <dbReference type="ChEBI" id="CHEBI:15377"/>
        <dbReference type="ChEBI" id="CHEBI:15378"/>
        <dbReference type="ChEBI" id="CHEBI:58754"/>
        <dbReference type="ChEBI" id="CHEBI:58805"/>
        <dbReference type="EC" id="3.1.4.52"/>
    </reaction>
</comment>
<evidence type="ECO:0000256" key="9">
    <source>
        <dbReference type="ARBA" id="ARBA00034290"/>
    </source>
</evidence>
<dbReference type="InterPro" id="IPR050706">
    <property type="entry name" value="Cyclic-di-GMP_PDE-like"/>
</dbReference>
<feature type="transmembrane region" description="Helical" evidence="10">
    <location>
        <begin position="240"/>
        <end position="263"/>
    </location>
</feature>
<evidence type="ECO:0000256" key="2">
    <source>
        <dbReference type="ARBA" id="ARBA00012282"/>
    </source>
</evidence>
<keyword evidence="3" id="KW-1003">Cell membrane</keyword>
<evidence type="ECO:0000256" key="10">
    <source>
        <dbReference type="SAM" id="Phobius"/>
    </source>
</evidence>
<dbReference type="GO" id="GO:0071111">
    <property type="term" value="F:cyclic-guanylate-specific phosphodiesterase activity"/>
    <property type="evidence" value="ECO:0007669"/>
    <property type="project" value="UniProtKB-EC"/>
</dbReference>
<dbReference type="EMBL" id="CP022358">
    <property type="protein sequence ID" value="ASK70391.1"/>
    <property type="molecule type" value="Genomic_DNA"/>
</dbReference>
<evidence type="ECO:0000256" key="4">
    <source>
        <dbReference type="ARBA" id="ARBA00022636"/>
    </source>
</evidence>
<keyword evidence="5 10" id="KW-0812">Transmembrane</keyword>
<dbReference type="InterPro" id="IPR024744">
    <property type="entry name" value="CSS-motif_dom"/>
</dbReference>
<dbReference type="CDD" id="cd01948">
    <property type="entry name" value="EAL"/>
    <property type="match status" value="1"/>
</dbReference>
<dbReference type="Pfam" id="PF12792">
    <property type="entry name" value="CSS-motif"/>
    <property type="match status" value="1"/>
</dbReference>
<feature type="domain" description="EAL" evidence="11">
    <location>
        <begin position="269"/>
        <end position="518"/>
    </location>
</feature>
<keyword evidence="13" id="KW-1185">Reference proteome</keyword>
<accession>A0A220UR26</accession>
<dbReference type="Pfam" id="PF00563">
    <property type="entry name" value="EAL"/>
    <property type="match status" value="1"/>
</dbReference>
<comment type="subcellular location">
    <subcellularLocation>
        <location evidence="1">Cell membrane</location>
        <topology evidence="1">Multi-pass membrane protein</topology>
    </subcellularLocation>
</comment>
<dbReference type="AlphaFoldDB" id="A0A220UR26"/>
<dbReference type="InterPro" id="IPR035919">
    <property type="entry name" value="EAL_sf"/>
</dbReference>
<dbReference type="PANTHER" id="PTHR33121:SF79">
    <property type="entry name" value="CYCLIC DI-GMP PHOSPHODIESTERASE PDED-RELATED"/>
    <property type="match status" value="1"/>
</dbReference>
<name>A0A220UR26_9GAMM</name>
<sequence length="518" mass="58466">MPVRTILAQISMRHIFSLSELTLKHWLTLLLLPIFLALLLSYFIAGYLSHNKAAEIGRFNLERLEAILDLSDEVGEFAKDLTEQDCGKLTEYMHFQPYFRGVLLFNANEFYCSSTTGGVNLPLNTLLPANSLQDGAQYIVPETPARPGVPAIITIYKNENTQYGAVVVSEGQYLIDSFIQPDVFPRAVKTVVLGLHGATLPSSPQFSGNQVIRVLAKDQFDVHQDFVILLEISKGLFWHFYWIAFALSLPLIFTLIILSSLLLTKRRGRHSLADDIRSGIENKEFFLVYQPIVGSEDGKAKGVEALVRWQHPQMGLVRPDLFIPIAEESQLIVPLTNYIFERALADFSSMQVEPGFRVGFNVAPEHFIQSDIEAKFRYLRDAFAEIGVQPLIEITERQLLTADMCERIAALRELGILVAIDDFGTGQTTLSLLQTFTLDYLKIDKCFIDTIGQDSVTSHVLDTIIELCHKMNYVAVAEGVETQEQADYLISRNVHSLQGYLYAKPMKLDELTQWLKEH</sequence>
<evidence type="ECO:0000256" key="1">
    <source>
        <dbReference type="ARBA" id="ARBA00004651"/>
    </source>
</evidence>
<dbReference type="RefSeq" id="WP_089068422.1">
    <property type="nucleotide sequence ID" value="NZ_CP022358.1"/>
</dbReference>
<dbReference type="EC" id="3.1.4.52" evidence="2"/>